<gene>
    <name evidence="2" type="ORF">Ciccas_014479</name>
</gene>
<accession>A0ABD2PI69</accession>
<organism evidence="2 3">
    <name type="scientific">Cichlidogyrus casuarinus</name>
    <dbReference type="NCBI Taxonomy" id="1844966"/>
    <lineage>
        <taxon>Eukaryota</taxon>
        <taxon>Metazoa</taxon>
        <taxon>Spiralia</taxon>
        <taxon>Lophotrochozoa</taxon>
        <taxon>Platyhelminthes</taxon>
        <taxon>Monogenea</taxon>
        <taxon>Monopisthocotylea</taxon>
        <taxon>Dactylogyridea</taxon>
        <taxon>Ancyrocephalidae</taxon>
        <taxon>Cichlidogyrus</taxon>
    </lineage>
</organism>
<reference evidence="2 3" key="1">
    <citation type="submission" date="2024-11" db="EMBL/GenBank/DDBJ databases">
        <title>Adaptive evolution of stress response genes in parasites aligns with host niche diversity.</title>
        <authorList>
            <person name="Hahn C."/>
            <person name="Resl P."/>
        </authorList>
    </citation>
    <scope>NUCLEOTIDE SEQUENCE [LARGE SCALE GENOMIC DNA]</scope>
    <source>
        <strain evidence="2">EGGRZ-B1_66</strain>
        <tissue evidence="2">Body</tissue>
    </source>
</reference>
<name>A0ABD2PI69_9PLAT</name>
<dbReference type="EMBL" id="JBJKFK010008633">
    <property type="protein sequence ID" value="KAL3307022.1"/>
    <property type="molecule type" value="Genomic_DNA"/>
</dbReference>
<sequence>MKNPYGPQISQQTFTLSPNYRNQQRPFLPNAYHVNMNTIVPIGEVSLARPGGLMQQQQPHNSQRSAAYNMQRNNPTAESAGRITRLPDTIISNAYRQNR</sequence>
<feature type="compositionally biased region" description="Polar residues" evidence="1">
    <location>
        <begin position="8"/>
        <end position="22"/>
    </location>
</feature>
<evidence type="ECO:0000256" key="1">
    <source>
        <dbReference type="SAM" id="MobiDB-lite"/>
    </source>
</evidence>
<proteinExistence type="predicted"/>
<keyword evidence="3" id="KW-1185">Reference proteome</keyword>
<dbReference type="AlphaFoldDB" id="A0ABD2PI69"/>
<protein>
    <submittedName>
        <fullName evidence="2">Uncharacterized protein</fullName>
    </submittedName>
</protein>
<dbReference type="Proteomes" id="UP001626550">
    <property type="component" value="Unassembled WGS sequence"/>
</dbReference>
<evidence type="ECO:0000313" key="2">
    <source>
        <dbReference type="EMBL" id="KAL3307022.1"/>
    </source>
</evidence>
<comment type="caution">
    <text evidence="2">The sequence shown here is derived from an EMBL/GenBank/DDBJ whole genome shotgun (WGS) entry which is preliminary data.</text>
</comment>
<feature type="region of interest" description="Disordered" evidence="1">
    <location>
        <begin position="1"/>
        <end position="22"/>
    </location>
</feature>
<evidence type="ECO:0000313" key="3">
    <source>
        <dbReference type="Proteomes" id="UP001626550"/>
    </source>
</evidence>